<evidence type="ECO:0000313" key="1">
    <source>
        <dbReference type="EMBL" id="GBP89046.1"/>
    </source>
</evidence>
<gene>
    <name evidence="1" type="ORF">EVAR_61710_1</name>
</gene>
<dbReference type="Proteomes" id="UP000299102">
    <property type="component" value="Unassembled WGS sequence"/>
</dbReference>
<protein>
    <submittedName>
        <fullName evidence="1">Uncharacterized protein</fullName>
    </submittedName>
</protein>
<evidence type="ECO:0000313" key="2">
    <source>
        <dbReference type="Proteomes" id="UP000299102"/>
    </source>
</evidence>
<accession>A0A4C1ZKL7</accession>
<proteinExistence type="predicted"/>
<organism evidence="1 2">
    <name type="scientific">Eumeta variegata</name>
    <name type="common">Bagworm moth</name>
    <name type="synonym">Eumeta japonica</name>
    <dbReference type="NCBI Taxonomy" id="151549"/>
    <lineage>
        <taxon>Eukaryota</taxon>
        <taxon>Metazoa</taxon>
        <taxon>Ecdysozoa</taxon>
        <taxon>Arthropoda</taxon>
        <taxon>Hexapoda</taxon>
        <taxon>Insecta</taxon>
        <taxon>Pterygota</taxon>
        <taxon>Neoptera</taxon>
        <taxon>Endopterygota</taxon>
        <taxon>Lepidoptera</taxon>
        <taxon>Glossata</taxon>
        <taxon>Ditrysia</taxon>
        <taxon>Tineoidea</taxon>
        <taxon>Psychidae</taxon>
        <taxon>Oiketicinae</taxon>
        <taxon>Eumeta</taxon>
    </lineage>
</organism>
<comment type="caution">
    <text evidence="1">The sequence shown here is derived from an EMBL/GenBank/DDBJ whole genome shotgun (WGS) entry which is preliminary data.</text>
</comment>
<sequence>MSTPYSDIQFVRSGIFLGNPFALNERSEIFFGLRRPPKGEKLLHPGSRSCPANSEISELETAQRTAITVWISSANDEEPVAVAGGGTVGARRTDSLGSSWTDLGLSPPHGLVVGVGAKRNAAGARRFRL</sequence>
<dbReference type="AlphaFoldDB" id="A0A4C1ZKL7"/>
<dbReference type="EMBL" id="BGZK01001972">
    <property type="protein sequence ID" value="GBP89046.1"/>
    <property type="molecule type" value="Genomic_DNA"/>
</dbReference>
<reference evidence="1 2" key="1">
    <citation type="journal article" date="2019" name="Commun. Biol.">
        <title>The bagworm genome reveals a unique fibroin gene that provides high tensile strength.</title>
        <authorList>
            <person name="Kono N."/>
            <person name="Nakamura H."/>
            <person name="Ohtoshi R."/>
            <person name="Tomita M."/>
            <person name="Numata K."/>
            <person name="Arakawa K."/>
        </authorList>
    </citation>
    <scope>NUCLEOTIDE SEQUENCE [LARGE SCALE GENOMIC DNA]</scope>
</reference>
<name>A0A4C1ZKL7_EUMVA</name>
<keyword evidence="2" id="KW-1185">Reference proteome</keyword>